<evidence type="ECO:0000256" key="1">
    <source>
        <dbReference type="SAM" id="MobiDB-lite"/>
    </source>
</evidence>
<accession>V6TPA9</accession>
<sequence>VRGSSAHGCFITASPGPSTGVTRISRVSFSTLGCRAKQDSSEQSSQQHRQAFPRAARPREEVVAYRTREVPGKANPRENRGHLPEIAPNLM</sequence>
<feature type="non-terminal residue" evidence="2">
    <location>
        <position position="1"/>
    </location>
</feature>
<protein>
    <submittedName>
        <fullName evidence="2">Major surface-labeled trophozoite antigen</fullName>
    </submittedName>
</protein>
<dbReference type="EMBL" id="AHHH01000224">
    <property type="protein sequence ID" value="ESU40444.1"/>
    <property type="molecule type" value="Genomic_DNA"/>
</dbReference>
<evidence type="ECO:0000313" key="3">
    <source>
        <dbReference type="Proteomes" id="UP000018040"/>
    </source>
</evidence>
<proteinExistence type="predicted"/>
<gene>
    <name evidence="2" type="ORF">GSB_153678</name>
</gene>
<organism evidence="2 3">
    <name type="scientific">Giardia intestinalis</name>
    <name type="common">Giardia lamblia</name>
    <dbReference type="NCBI Taxonomy" id="5741"/>
    <lineage>
        <taxon>Eukaryota</taxon>
        <taxon>Metamonada</taxon>
        <taxon>Diplomonadida</taxon>
        <taxon>Hexamitidae</taxon>
        <taxon>Giardiinae</taxon>
        <taxon>Giardia</taxon>
    </lineage>
</organism>
<evidence type="ECO:0000313" key="2">
    <source>
        <dbReference type="EMBL" id="ESU40444.1"/>
    </source>
</evidence>
<dbReference type="Proteomes" id="UP000018040">
    <property type="component" value="Unassembled WGS sequence"/>
</dbReference>
<reference evidence="2 3" key="2">
    <citation type="journal article" date="2013" name="Genome Biol. Evol.">
        <title>Genome sequencing of Giardia lamblia genotypes A2 and B isolates (DH and GS) and comparative analysis with the genomes of genotypes A1 and E (WB and Pig).</title>
        <authorList>
            <person name="Adam R.D."/>
            <person name="Dahlstrom E.W."/>
            <person name="Martens C.A."/>
            <person name="Bruno D.P."/>
            <person name="Barbian K.D."/>
            <person name="Ricklefs S.M."/>
            <person name="Hernandez M.M."/>
            <person name="Narla N.P."/>
            <person name="Patel R.B."/>
            <person name="Porcella S.F."/>
            <person name="Nash T.E."/>
        </authorList>
    </citation>
    <scope>NUCLEOTIDE SEQUENCE [LARGE SCALE GENOMIC DNA]</scope>
    <source>
        <strain evidence="2 3">GS</strain>
    </source>
</reference>
<feature type="region of interest" description="Disordered" evidence="1">
    <location>
        <begin position="1"/>
        <end position="22"/>
    </location>
</feature>
<comment type="caution">
    <text evidence="2">The sequence shown here is derived from an EMBL/GenBank/DDBJ whole genome shotgun (WGS) entry which is preliminary data.</text>
</comment>
<name>V6TPA9_GIAIN</name>
<feature type="region of interest" description="Disordered" evidence="1">
    <location>
        <begin position="35"/>
        <end position="91"/>
    </location>
</feature>
<feature type="compositionally biased region" description="Basic and acidic residues" evidence="1">
    <location>
        <begin position="57"/>
        <end position="83"/>
    </location>
</feature>
<reference evidence="3" key="1">
    <citation type="submission" date="2012-02" db="EMBL/GenBank/DDBJ databases">
        <title>Genome sequencing of Giardia lamblia Genotypes A2 and B isolates (DH and GS) and comparative analysis with the genomes of Genotypes A1 and E (WB and Pig).</title>
        <authorList>
            <person name="Adam R."/>
            <person name="Dahlstrom E."/>
            <person name="Martens C."/>
            <person name="Bruno D."/>
            <person name="Barbian K."/>
            <person name="Porcella S.F."/>
            <person name="Nash T."/>
        </authorList>
    </citation>
    <scope>NUCLEOTIDE SEQUENCE</scope>
    <source>
        <strain evidence="3">GS</strain>
    </source>
</reference>
<dbReference type="AlphaFoldDB" id="V6TPA9"/>